<dbReference type="STRING" id="683960.A0A1E3PBF7"/>
<dbReference type="GO" id="GO:0000138">
    <property type="term" value="C:Golgi trans cisterna"/>
    <property type="evidence" value="ECO:0007669"/>
    <property type="project" value="TreeGrafter"/>
</dbReference>
<dbReference type="GO" id="GO:0016020">
    <property type="term" value="C:membrane"/>
    <property type="evidence" value="ECO:0007669"/>
    <property type="project" value="TreeGrafter"/>
</dbReference>
<dbReference type="OrthoDB" id="432953at2759"/>
<dbReference type="Pfam" id="PF12722">
    <property type="entry name" value="Hid1"/>
    <property type="match status" value="1"/>
</dbReference>
<organism evidence="2 3">
    <name type="scientific">Wickerhamomyces anomalus (strain ATCC 58044 / CBS 1984 / NCYC 433 / NRRL Y-366-8)</name>
    <name type="common">Yeast</name>
    <name type="synonym">Hansenula anomala</name>
    <dbReference type="NCBI Taxonomy" id="683960"/>
    <lineage>
        <taxon>Eukaryota</taxon>
        <taxon>Fungi</taxon>
        <taxon>Dikarya</taxon>
        <taxon>Ascomycota</taxon>
        <taxon>Saccharomycotina</taxon>
        <taxon>Saccharomycetes</taxon>
        <taxon>Phaffomycetales</taxon>
        <taxon>Wickerhamomycetaceae</taxon>
        <taxon>Wickerhamomyces</taxon>
    </lineage>
</organism>
<dbReference type="AlphaFoldDB" id="A0A1E3PBF7"/>
<dbReference type="PANTHER" id="PTHR21575:SF12">
    <property type="entry name" value="PROTEIN HID1"/>
    <property type="match status" value="1"/>
</dbReference>
<dbReference type="InterPro" id="IPR026705">
    <property type="entry name" value="Hid-1/Ecm30"/>
</dbReference>
<evidence type="ECO:0008006" key="4">
    <source>
        <dbReference type="Google" id="ProtNLM"/>
    </source>
</evidence>
<feature type="region of interest" description="Disordered" evidence="1">
    <location>
        <begin position="687"/>
        <end position="761"/>
    </location>
</feature>
<dbReference type="GO" id="GO:0005797">
    <property type="term" value="C:Golgi medial cisterna"/>
    <property type="evidence" value="ECO:0007669"/>
    <property type="project" value="TreeGrafter"/>
</dbReference>
<protein>
    <recommendedName>
        <fullName evidence="4">Protein HID1</fullName>
    </recommendedName>
</protein>
<feature type="region of interest" description="Disordered" evidence="1">
    <location>
        <begin position="958"/>
        <end position="992"/>
    </location>
</feature>
<proteinExistence type="predicted"/>
<feature type="compositionally biased region" description="Basic and acidic residues" evidence="1">
    <location>
        <begin position="738"/>
        <end position="748"/>
    </location>
</feature>
<dbReference type="RefSeq" id="XP_019041918.1">
    <property type="nucleotide sequence ID" value="XM_019184459.1"/>
</dbReference>
<dbReference type="EMBL" id="KV454208">
    <property type="protein sequence ID" value="ODQ62711.1"/>
    <property type="molecule type" value="Genomic_DNA"/>
</dbReference>
<feature type="compositionally biased region" description="Polar residues" evidence="1">
    <location>
        <begin position="974"/>
        <end position="992"/>
    </location>
</feature>
<name>A0A1E3PBF7_WICAA</name>
<accession>A0A1E3PBF7</accession>
<feature type="compositionally biased region" description="Acidic residues" evidence="1">
    <location>
        <begin position="687"/>
        <end position="699"/>
    </location>
</feature>
<dbReference type="GeneID" id="30201705"/>
<keyword evidence="3" id="KW-1185">Reference proteome</keyword>
<evidence type="ECO:0000313" key="2">
    <source>
        <dbReference type="EMBL" id="ODQ62711.1"/>
    </source>
</evidence>
<dbReference type="PANTHER" id="PTHR21575">
    <property type="entry name" value="PROTEIN HID1"/>
    <property type="match status" value="1"/>
</dbReference>
<evidence type="ECO:0000313" key="3">
    <source>
        <dbReference type="Proteomes" id="UP000094112"/>
    </source>
</evidence>
<gene>
    <name evidence="2" type="ORF">WICANDRAFT_76880</name>
</gene>
<dbReference type="Proteomes" id="UP000094112">
    <property type="component" value="Unassembled WGS sequence"/>
</dbReference>
<sequence>MGAAESKLSFKNKVFKLAGNDSEPPIPTNDPYWQMFWNDPENAEDIFNLLTFSDIKTIRDTNKTNFLNLIRIITIKLIEISTSKNFPHYSKNSTKQLLNCIRTLTRLIPFLFEKTELQEDINNIFWNLGYNNIDFKDPFNGNSAISSNATVGSFTTDTNNSSFSNSSTKANINLPINKSPSSTDVNVGAPSKLVKPLGEQLIHTLVDLLFMNNFTLTESHAKGVEFTIWEIGIGSNGKYENPDPEIDSNRLEVLRLILTLVSQGLYTYPKQIVSTGSRFLTVLVSTIGRLKFLTFICSLLNLVCRSCKADNDNNGMVYTESQYSGNKYVALRRNLVSFALQLLTTMIVYPLPTSDTKFLYSLNILSNNEKAHNLVRSYFGRLHKENELSFIFVSFINFLNKPMDQAVENELNPFNLLKSNFSPTSASNLTSGLNSSTTSSSANSSLPALSSWTPEIVIFLWELIQCNKNFKNYVYSKKIPELLVTLLYYIKHYKGFELWKSSLIRIICYFMIYLTSDEIVVAKLLTPINPNYYHNHLPNFYKISTSNQPNNLTYRDFLIIQICNTLINDEFDTIITPNFFEYLYNLIPIKELETPTVHYKTKSILSYHSSLSIVNVVAKYSTSSVLNNNLKLDLLALVIRAIAHSCCRYHKESRTLLYVITKHEQIFQNLLSVIESLKLETELDDIQENEHEDDEENEESDNRTESPGTDDTRSQSTVGGPGDENDDYDNNNYKTRNSSKDEFEEILRPKPPTGMSSKAKSKLPLDAPLTKTWAGYKSLIVILKTIELIKLEIPNIQETTKSEIVENLIKIESIKDYDSKIAKIASSEFLPKTKFETLKFTWSAMSLGWYESILWGDIFYQNNTKDNSQNVWFNKRSSGISNIKEVASNWGFSWKSSATPIAHQFDNSILQLSIWNGTFIRLFKIKKPLVEKPLVDVNNLMKRFRLNSTSSITTLNTLDSRNSGLNSPRHESVSGFNSPNQLTPINSRQSYTPRNSIHINSRQNSFSNALDSPFSLK</sequence>
<feature type="compositionally biased region" description="Polar residues" evidence="1">
    <location>
        <begin position="706"/>
        <end position="718"/>
    </location>
</feature>
<reference evidence="2 3" key="1">
    <citation type="journal article" date="2016" name="Proc. Natl. Acad. Sci. U.S.A.">
        <title>Comparative genomics of biotechnologically important yeasts.</title>
        <authorList>
            <person name="Riley R."/>
            <person name="Haridas S."/>
            <person name="Wolfe K.H."/>
            <person name="Lopes M.R."/>
            <person name="Hittinger C.T."/>
            <person name="Goeker M."/>
            <person name="Salamov A.A."/>
            <person name="Wisecaver J.H."/>
            <person name="Long T.M."/>
            <person name="Calvey C.H."/>
            <person name="Aerts A.L."/>
            <person name="Barry K.W."/>
            <person name="Choi C."/>
            <person name="Clum A."/>
            <person name="Coughlan A.Y."/>
            <person name="Deshpande S."/>
            <person name="Douglass A.P."/>
            <person name="Hanson S.J."/>
            <person name="Klenk H.-P."/>
            <person name="LaButti K.M."/>
            <person name="Lapidus A."/>
            <person name="Lindquist E.A."/>
            <person name="Lipzen A.M."/>
            <person name="Meier-Kolthoff J.P."/>
            <person name="Ohm R.A."/>
            <person name="Otillar R.P."/>
            <person name="Pangilinan J.L."/>
            <person name="Peng Y."/>
            <person name="Rokas A."/>
            <person name="Rosa C.A."/>
            <person name="Scheuner C."/>
            <person name="Sibirny A.A."/>
            <person name="Slot J.C."/>
            <person name="Stielow J.B."/>
            <person name="Sun H."/>
            <person name="Kurtzman C.P."/>
            <person name="Blackwell M."/>
            <person name="Grigoriev I.V."/>
            <person name="Jeffries T.W."/>
        </authorList>
    </citation>
    <scope>NUCLEOTIDE SEQUENCE [LARGE SCALE GENOMIC DNA]</scope>
    <source>
        <strain evidence="3">ATCC 58044 / CBS 1984 / NCYC 433 / NRRL Y-366-8</strain>
    </source>
</reference>
<evidence type="ECO:0000256" key="1">
    <source>
        <dbReference type="SAM" id="MobiDB-lite"/>
    </source>
</evidence>